<sequence>MEQMNLSKPDKDPEDYIKNVGEFHYEPSVGEIFTTCNSDHDLYLAYLLSFPSKDLTFEETIGKCGKVFGDNTSLFNRRFKCLNFAISEGKDIHKYAAAGLRSPCYAEIRLKLLSLLDNNSGIMLHHLVDEYNNFQSLIADLNMVESNETRTC</sequence>
<keyword evidence="2" id="KW-1185">Reference proteome</keyword>
<evidence type="ECO:0000313" key="1">
    <source>
        <dbReference type="EMBL" id="VUZ49815.1"/>
    </source>
</evidence>
<protein>
    <submittedName>
        <fullName evidence="1">Uncharacterized protein</fullName>
    </submittedName>
</protein>
<dbReference type="EMBL" id="CABIJS010000333">
    <property type="protein sequence ID" value="VUZ49815.1"/>
    <property type="molecule type" value="Genomic_DNA"/>
</dbReference>
<reference evidence="1 2" key="1">
    <citation type="submission" date="2019-07" db="EMBL/GenBank/DDBJ databases">
        <authorList>
            <person name="Jastrzebski P J."/>
            <person name="Paukszto L."/>
            <person name="Jastrzebski P J."/>
        </authorList>
    </citation>
    <scope>NUCLEOTIDE SEQUENCE [LARGE SCALE GENOMIC DNA]</scope>
    <source>
        <strain evidence="1 2">WMS-il1</strain>
    </source>
</reference>
<name>A0A564YRG8_HYMDI</name>
<dbReference type="AlphaFoldDB" id="A0A564YRG8"/>
<accession>A0A564YRG8</accession>
<organism evidence="1 2">
    <name type="scientific">Hymenolepis diminuta</name>
    <name type="common">Rat tapeworm</name>
    <dbReference type="NCBI Taxonomy" id="6216"/>
    <lineage>
        <taxon>Eukaryota</taxon>
        <taxon>Metazoa</taxon>
        <taxon>Spiralia</taxon>
        <taxon>Lophotrochozoa</taxon>
        <taxon>Platyhelminthes</taxon>
        <taxon>Cestoda</taxon>
        <taxon>Eucestoda</taxon>
        <taxon>Cyclophyllidea</taxon>
        <taxon>Hymenolepididae</taxon>
        <taxon>Hymenolepis</taxon>
    </lineage>
</organism>
<gene>
    <name evidence="1" type="ORF">WMSIL1_LOCUS8686</name>
</gene>
<proteinExistence type="predicted"/>
<dbReference type="Proteomes" id="UP000321570">
    <property type="component" value="Unassembled WGS sequence"/>
</dbReference>
<evidence type="ECO:0000313" key="2">
    <source>
        <dbReference type="Proteomes" id="UP000321570"/>
    </source>
</evidence>